<protein>
    <submittedName>
        <fullName evidence="4">Transglutaminase-like putative cysteine protease</fullName>
    </submittedName>
</protein>
<evidence type="ECO:0000313" key="5">
    <source>
        <dbReference type="Proteomes" id="UP000776164"/>
    </source>
</evidence>
<dbReference type="InterPro" id="IPR002931">
    <property type="entry name" value="Transglutaminase-like"/>
</dbReference>
<dbReference type="Pfam" id="PF11992">
    <property type="entry name" value="TgpA_N"/>
    <property type="match status" value="1"/>
</dbReference>
<feature type="transmembrane region" description="Helical" evidence="2">
    <location>
        <begin position="111"/>
        <end position="135"/>
    </location>
</feature>
<feature type="compositionally biased region" description="Pro residues" evidence="1">
    <location>
        <begin position="7"/>
        <end position="16"/>
    </location>
</feature>
<feature type="region of interest" description="Disordered" evidence="1">
    <location>
        <begin position="617"/>
        <end position="639"/>
    </location>
</feature>
<keyword evidence="5" id="KW-1185">Reference proteome</keyword>
<feature type="transmembrane region" description="Helical" evidence="2">
    <location>
        <begin position="657"/>
        <end position="678"/>
    </location>
</feature>
<keyword evidence="2" id="KW-1133">Transmembrane helix</keyword>
<dbReference type="Gene3D" id="3.10.620.30">
    <property type="match status" value="1"/>
</dbReference>
<evidence type="ECO:0000259" key="3">
    <source>
        <dbReference type="SMART" id="SM00460"/>
    </source>
</evidence>
<dbReference type="PANTHER" id="PTHR42736:SF1">
    <property type="entry name" value="PROTEIN-GLUTAMINE GAMMA-GLUTAMYLTRANSFERASE"/>
    <property type="match status" value="1"/>
</dbReference>
<accession>A0ABS2L3B9</accession>
<keyword evidence="2" id="KW-0812">Transmembrane</keyword>
<organism evidence="4 5">
    <name type="scientific">Subtercola frigoramans</name>
    <dbReference type="NCBI Taxonomy" id="120298"/>
    <lineage>
        <taxon>Bacteria</taxon>
        <taxon>Bacillati</taxon>
        <taxon>Actinomycetota</taxon>
        <taxon>Actinomycetes</taxon>
        <taxon>Micrococcales</taxon>
        <taxon>Microbacteriaceae</taxon>
        <taxon>Subtercola</taxon>
    </lineage>
</organism>
<dbReference type="SMART" id="SM00460">
    <property type="entry name" value="TGc"/>
    <property type="match status" value="1"/>
</dbReference>
<dbReference type="Proteomes" id="UP000776164">
    <property type="component" value="Unassembled WGS sequence"/>
</dbReference>
<evidence type="ECO:0000313" key="4">
    <source>
        <dbReference type="EMBL" id="MBM7471580.1"/>
    </source>
</evidence>
<feature type="transmembrane region" description="Helical" evidence="2">
    <location>
        <begin position="177"/>
        <end position="196"/>
    </location>
</feature>
<feature type="region of interest" description="Disordered" evidence="1">
    <location>
        <begin position="1"/>
        <end position="46"/>
    </location>
</feature>
<feature type="transmembrane region" description="Helical" evidence="2">
    <location>
        <begin position="226"/>
        <end position="247"/>
    </location>
</feature>
<sequence>MTTLAPAPGPSTPGPRLPQSSDHRAHGHPHPPQGSHGTRHDTERSPIRGRGRLASRASLGVLSLVLFVLIILPVGGLSALLAGDNWWWSTVVFVALVLGSAALVRLLPLPAFLSSLAASIAALLAWMIGITVVFAPGTAWAGFVPTIETARALRSGLTAAGESIAVQSIPADPVQPIVLLLAVSVGLLALLADALVFALRMPALAGFVSMAVFAVPYAVHQQDLDVWLFVSTSAVYLALLWAWGRLVHRPRGRRGHTGLRALASGALAMTIAVALPAFTPGLTPESFQAPTRGQLASVYSSGVDPSIQLSQDLRRSNPLLALTYTTTSADGLYLQLVTLSSLIDGPWEPETAGTAHPLEAGYQAPTGLAPDVATSAVTTTVSVSGLRSDWVPVPYPATGITGLTGDWILTPGSLTLTGQGAGSLGQNYTVSSLEVTPTAAQLAAATGPLPGAIAGFTALPRDIAPVIGNTARLVTASAATPYDKAVSLQRYFTSGAFQYSVTAPVEGHYDGGNFAAVATFLSAKSGYCIHFASAMAVMARTLGIPSRIAIGYHPGQASEHNADGTSTFQVFSDQLHAWPELWFEGIGWLAFEPTPGLGIVPPDYSLPSYAITGAGSPARDSAGSALTPTTPKPVAEKDTASNPVIEAQAQAQSQGRAWLIALAVTLVVALAALAPATVRRLRRRRRLSAMMRAPNPASLGWSEVCDTASDYRMEVSHSETARAFANRLAAVYRMPHEPVAALLTAVEREQFARQGAGETGADERAELVEAVRAIIRAISAQASTADDRRAVFLPLSLLAGLPLLSGE</sequence>
<gene>
    <name evidence="4" type="ORF">JOE66_001214</name>
</gene>
<dbReference type="EMBL" id="JAFBBU010000001">
    <property type="protein sequence ID" value="MBM7471580.1"/>
    <property type="molecule type" value="Genomic_DNA"/>
</dbReference>
<evidence type="ECO:0000256" key="2">
    <source>
        <dbReference type="SAM" id="Phobius"/>
    </source>
</evidence>
<reference evidence="4 5" key="1">
    <citation type="submission" date="2021-01" db="EMBL/GenBank/DDBJ databases">
        <title>Sequencing the genomes of 1000 actinobacteria strains.</title>
        <authorList>
            <person name="Klenk H.-P."/>
        </authorList>
    </citation>
    <scope>NUCLEOTIDE SEQUENCE [LARGE SCALE GENOMIC DNA]</scope>
    <source>
        <strain evidence="4 5">DSM 13057</strain>
    </source>
</reference>
<dbReference type="SUPFAM" id="SSF54001">
    <property type="entry name" value="Cysteine proteinases"/>
    <property type="match status" value="1"/>
</dbReference>
<dbReference type="InterPro" id="IPR052901">
    <property type="entry name" value="Bact_TGase-like"/>
</dbReference>
<dbReference type="InterPro" id="IPR038765">
    <property type="entry name" value="Papain-like_cys_pep_sf"/>
</dbReference>
<feature type="transmembrane region" description="Helical" evidence="2">
    <location>
        <begin position="259"/>
        <end position="278"/>
    </location>
</feature>
<dbReference type="Pfam" id="PF01841">
    <property type="entry name" value="Transglut_core"/>
    <property type="match status" value="1"/>
</dbReference>
<dbReference type="InterPro" id="IPR021878">
    <property type="entry name" value="TgpA_N"/>
</dbReference>
<feature type="transmembrane region" description="Helical" evidence="2">
    <location>
        <begin position="57"/>
        <end position="80"/>
    </location>
</feature>
<dbReference type="RefSeq" id="WP_205107668.1">
    <property type="nucleotide sequence ID" value="NZ_BAAAHT010000013.1"/>
</dbReference>
<comment type="caution">
    <text evidence="4">The sequence shown here is derived from an EMBL/GenBank/DDBJ whole genome shotgun (WGS) entry which is preliminary data.</text>
</comment>
<name>A0ABS2L3B9_9MICO</name>
<feature type="transmembrane region" description="Helical" evidence="2">
    <location>
        <begin position="203"/>
        <end position="220"/>
    </location>
</feature>
<proteinExistence type="predicted"/>
<keyword evidence="2" id="KW-0472">Membrane</keyword>
<evidence type="ECO:0000256" key="1">
    <source>
        <dbReference type="SAM" id="MobiDB-lite"/>
    </source>
</evidence>
<dbReference type="PANTHER" id="PTHR42736">
    <property type="entry name" value="PROTEIN-GLUTAMINE GAMMA-GLUTAMYLTRANSFERASE"/>
    <property type="match status" value="1"/>
</dbReference>
<feature type="transmembrane region" description="Helical" evidence="2">
    <location>
        <begin position="86"/>
        <end position="104"/>
    </location>
</feature>
<feature type="domain" description="Transglutaminase-like" evidence="3">
    <location>
        <begin position="520"/>
        <end position="595"/>
    </location>
</feature>